<evidence type="ECO:0000256" key="1">
    <source>
        <dbReference type="ARBA" id="ARBA00022617"/>
    </source>
</evidence>
<dbReference type="InterPro" id="IPR036909">
    <property type="entry name" value="Cyt_c-like_dom_sf"/>
</dbReference>
<organism evidence="6 7">
    <name type="scientific">Bradymonas sediminis</name>
    <dbReference type="NCBI Taxonomy" id="1548548"/>
    <lineage>
        <taxon>Bacteria</taxon>
        <taxon>Deltaproteobacteria</taxon>
        <taxon>Bradymonadales</taxon>
        <taxon>Bradymonadaceae</taxon>
        <taxon>Bradymonas</taxon>
    </lineage>
</organism>
<keyword evidence="3" id="KW-0408">Iron</keyword>
<evidence type="ECO:0000313" key="6">
    <source>
        <dbReference type="EMBL" id="AWV88691.1"/>
    </source>
</evidence>
<sequence>MITQNCTPLIRLLALLISATSFACERAPEAPQPDAAGPPTLAPKTDAAEPPKDEVSSRHAVKFTGADGQTRSFSLAELIEHVPTHEVTVHDPLYDKEKTFQAFSLRELIPYGFGQTAEALADQDIVLGALDGYTVPTHGARLFEEGGYAAFADEPPKGWEPIEAKKADPSPLYMIWVKDSQQNEQTHPRPWQLTEFALSSHEALYAHASPADLPEDDPAQRGYALFRQNCIVCHSVNLSGGRVGPEMNIPQNITEYRSRDFVLAYISNPEQFRYSQMPAFSHLSEAELASIWSYLEAMKAQKIELPGK</sequence>
<dbReference type="GO" id="GO:0046872">
    <property type="term" value="F:metal ion binding"/>
    <property type="evidence" value="ECO:0007669"/>
    <property type="project" value="UniProtKB-KW"/>
</dbReference>
<protein>
    <submittedName>
        <fullName evidence="6">Uncharacterized protein</fullName>
    </submittedName>
</protein>
<dbReference type="Proteomes" id="UP000249799">
    <property type="component" value="Chromosome"/>
</dbReference>
<feature type="region of interest" description="Disordered" evidence="4">
    <location>
        <begin position="28"/>
        <end position="56"/>
    </location>
</feature>
<dbReference type="OrthoDB" id="2827525at2"/>
<accession>A0A2Z4FI45</accession>
<feature type="chain" id="PRO_5043825850" evidence="5">
    <location>
        <begin position="24"/>
        <end position="308"/>
    </location>
</feature>
<evidence type="ECO:0000256" key="5">
    <source>
        <dbReference type="SAM" id="SignalP"/>
    </source>
</evidence>
<proteinExistence type="predicted"/>
<feature type="compositionally biased region" description="Basic and acidic residues" evidence="4">
    <location>
        <begin position="46"/>
        <end position="56"/>
    </location>
</feature>
<evidence type="ECO:0000256" key="2">
    <source>
        <dbReference type="ARBA" id="ARBA00022723"/>
    </source>
</evidence>
<dbReference type="Pfam" id="PF13442">
    <property type="entry name" value="Cytochrome_CBB3"/>
    <property type="match status" value="1"/>
</dbReference>
<dbReference type="Gene3D" id="1.10.760.10">
    <property type="entry name" value="Cytochrome c-like domain"/>
    <property type="match status" value="1"/>
</dbReference>
<dbReference type="InterPro" id="IPR009056">
    <property type="entry name" value="Cyt_c-like_dom"/>
</dbReference>
<name>A0A2Z4FI45_9DELT</name>
<dbReference type="AlphaFoldDB" id="A0A2Z4FI45"/>
<dbReference type="EMBL" id="CP030032">
    <property type="protein sequence ID" value="AWV88691.1"/>
    <property type="molecule type" value="Genomic_DNA"/>
</dbReference>
<keyword evidence="2" id="KW-0479">Metal-binding</keyword>
<reference evidence="6 7" key="1">
    <citation type="submission" date="2018-06" db="EMBL/GenBank/DDBJ databases">
        <title>Lujinxingia sediminis gen. nov. sp. nov., a new facultative anaerobic member of the class Deltaproteobacteria, and proposal of Lujinxingaceae fam. nov.</title>
        <authorList>
            <person name="Guo L.-Y."/>
            <person name="Li C.-M."/>
            <person name="Wang S."/>
            <person name="Du Z.-J."/>
        </authorList>
    </citation>
    <scope>NUCLEOTIDE SEQUENCE [LARGE SCALE GENOMIC DNA]</scope>
    <source>
        <strain evidence="6 7">FA350</strain>
    </source>
</reference>
<evidence type="ECO:0000313" key="7">
    <source>
        <dbReference type="Proteomes" id="UP000249799"/>
    </source>
</evidence>
<dbReference type="GO" id="GO:0020037">
    <property type="term" value="F:heme binding"/>
    <property type="evidence" value="ECO:0007669"/>
    <property type="project" value="InterPro"/>
</dbReference>
<dbReference type="GO" id="GO:0009055">
    <property type="term" value="F:electron transfer activity"/>
    <property type="evidence" value="ECO:0007669"/>
    <property type="project" value="InterPro"/>
</dbReference>
<dbReference type="KEGG" id="bsed:DN745_04800"/>
<dbReference type="SUPFAM" id="SSF46626">
    <property type="entry name" value="Cytochrome c"/>
    <property type="match status" value="1"/>
</dbReference>
<keyword evidence="1" id="KW-0349">Heme</keyword>
<dbReference type="PROSITE" id="PS51007">
    <property type="entry name" value="CYTC"/>
    <property type="match status" value="1"/>
</dbReference>
<evidence type="ECO:0000256" key="3">
    <source>
        <dbReference type="ARBA" id="ARBA00023004"/>
    </source>
</evidence>
<gene>
    <name evidence="6" type="ORF">DN745_04800</name>
</gene>
<dbReference type="RefSeq" id="WP_111332641.1">
    <property type="nucleotide sequence ID" value="NZ_CP030032.1"/>
</dbReference>
<evidence type="ECO:0000256" key="4">
    <source>
        <dbReference type="SAM" id="MobiDB-lite"/>
    </source>
</evidence>
<keyword evidence="7" id="KW-1185">Reference proteome</keyword>
<feature type="signal peptide" evidence="5">
    <location>
        <begin position="1"/>
        <end position="23"/>
    </location>
</feature>
<keyword evidence="5" id="KW-0732">Signal</keyword>